<dbReference type="EMBL" id="JAUCMV010000002">
    <property type="protein sequence ID" value="KAK0416148.1"/>
    <property type="molecule type" value="Genomic_DNA"/>
</dbReference>
<protein>
    <recommendedName>
        <fullName evidence="4">SKP1 component POZ domain-containing protein</fullName>
    </recommendedName>
</protein>
<name>A0AA39M0B7_9BILA</name>
<feature type="compositionally biased region" description="Basic and acidic residues" evidence="1">
    <location>
        <begin position="145"/>
        <end position="156"/>
    </location>
</feature>
<evidence type="ECO:0000313" key="3">
    <source>
        <dbReference type="Proteomes" id="UP001175271"/>
    </source>
</evidence>
<dbReference type="InterPro" id="IPR011333">
    <property type="entry name" value="SKP1/BTB/POZ_sf"/>
</dbReference>
<comment type="caution">
    <text evidence="2">The sequence shown here is derived from an EMBL/GenBank/DDBJ whole genome shotgun (WGS) entry which is preliminary data.</text>
</comment>
<dbReference type="SUPFAM" id="SSF54695">
    <property type="entry name" value="POZ domain"/>
    <property type="match status" value="1"/>
</dbReference>
<dbReference type="Proteomes" id="UP001175271">
    <property type="component" value="Unassembled WGS sequence"/>
</dbReference>
<evidence type="ECO:0000256" key="1">
    <source>
        <dbReference type="SAM" id="MobiDB-lite"/>
    </source>
</evidence>
<feature type="region of interest" description="Disordered" evidence="1">
    <location>
        <begin position="131"/>
        <end position="156"/>
    </location>
</feature>
<organism evidence="2 3">
    <name type="scientific">Steinernema hermaphroditum</name>
    <dbReference type="NCBI Taxonomy" id="289476"/>
    <lineage>
        <taxon>Eukaryota</taxon>
        <taxon>Metazoa</taxon>
        <taxon>Ecdysozoa</taxon>
        <taxon>Nematoda</taxon>
        <taxon>Chromadorea</taxon>
        <taxon>Rhabditida</taxon>
        <taxon>Tylenchina</taxon>
        <taxon>Panagrolaimomorpha</taxon>
        <taxon>Strongyloidoidea</taxon>
        <taxon>Steinernematidae</taxon>
        <taxon>Steinernema</taxon>
    </lineage>
</organism>
<evidence type="ECO:0008006" key="4">
    <source>
        <dbReference type="Google" id="ProtNLM"/>
    </source>
</evidence>
<accession>A0AA39M0B7</accession>
<reference evidence="2" key="1">
    <citation type="submission" date="2023-06" db="EMBL/GenBank/DDBJ databases">
        <title>Genomic analysis of the entomopathogenic nematode Steinernema hermaphroditum.</title>
        <authorList>
            <person name="Schwarz E.M."/>
            <person name="Heppert J.K."/>
            <person name="Baniya A."/>
            <person name="Schwartz H.T."/>
            <person name="Tan C.-H."/>
            <person name="Antoshechkin I."/>
            <person name="Sternberg P.W."/>
            <person name="Goodrich-Blair H."/>
            <person name="Dillman A.R."/>
        </authorList>
    </citation>
    <scope>NUCLEOTIDE SEQUENCE</scope>
    <source>
        <strain evidence="2">PS9179</strain>
        <tissue evidence="2">Whole animal</tissue>
    </source>
</reference>
<proteinExistence type="predicted"/>
<evidence type="ECO:0000313" key="2">
    <source>
        <dbReference type="EMBL" id="KAK0416148.1"/>
    </source>
</evidence>
<sequence length="156" mass="17970">MQGSTFQQVQSSDGMLFDFKLAWMPKCLHIQQRYTPGSERTPIVLEGISSDSLHVVLEWLHLHEDEEPKTEQERQMDVLSREDAALLRAARSSGLDAFQQLYSDVVDLEMPDFHSTMLKYLAENFKNKSEQQMSEWFGTSPKASPRADKTRSPRFS</sequence>
<dbReference type="AlphaFoldDB" id="A0AA39M0B7"/>
<keyword evidence="3" id="KW-1185">Reference proteome</keyword>
<dbReference type="Gene3D" id="3.30.710.10">
    <property type="entry name" value="Potassium Channel Kv1.1, Chain A"/>
    <property type="match status" value="1"/>
</dbReference>
<gene>
    <name evidence="2" type="ORF">QR680_012316</name>
</gene>